<comment type="caution">
    <text evidence="1">The sequence shown here is derived from an EMBL/GenBank/DDBJ whole genome shotgun (WGS) entry which is preliminary data.</text>
</comment>
<reference evidence="1" key="1">
    <citation type="submission" date="2022-07" db="EMBL/GenBank/DDBJ databases">
        <title>Phylogenomic reconstructions and comparative analyses of Kickxellomycotina fungi.</title>
        <authorList>
            <person name="Reynolds N.K."/>
            <person name="Stajich J.E."/>
            <person name="Barry K."/>
            <person name="Grigoriev I.V."/>
            <person name="Crous P."/>
            <person name="Smith M.E."/>
        </authorList>
    </citation>
    <scope>NUCLEOTIDE SEQUENCE</scope>
    <source>
        <strain evidence="1">CBS 190363</strain>
    </source>
</reference>
<keyword evidence="2" id="KW-1185">Reference proteome</keyword>
<dbReference type="EMBL" id="JANBVB010000265">
    <property type="protein sequence ID" value="KAJ2895692.1"/>
    <property type="molecule type" value="Genomic_DNA"/>
</dbReference>
<organism evidence="1 2">
    <name type="scientific">Coemansia aciculifera</name>
    <dbReference type="NCBI Taxonomy" id="417176"/>
    <lineage>
        <taxon>Eukaryota</taxon>
        <taxon>Fungi</taxon>
        <taxon>Fungi incertae sedis</taxon>
        <taxon>Zoopagomycota</taxon>
        <taxon>Kickxellomycotina</taxon>
        <taxon>Kickxellomycetes</taxon>
        <taxon>Kickxellales</taxon>
        <taxon>Kickxellaceae</taxon>
        <taxon>Coemansia</taxon>
    </lineage>
</organism>
<protein>
    <submittedName>
        <fullName evidence="1">Uncharacterized protein</fullName>
    </submittedName>
</protein>
<proteinExistence type="predicted"/>
<evidence type="ECO:0000313" key="2">
    <source>
        <dbReference type="Proteomes" id="UP001139981"/>
    </source>
</evidence>
<evidence type="ECO:0000313" key="1">
    <source>
        <dbReference type="EMBL" id="KAJ2895692.1"/>
    </source>
</evidence>
<name>A0ACC1M529_9FUNG</name>
<gene>
    <name evidence="1" type="ORF">IWW38_002232</name>
</gene>
<sequence length="205" mass="22193">MDESQQPVNAKSRDAMVFKPIAGAKNSDDLTAVHAAEPETSTPASKDPLGGTKPPETLATCEINRDSSGRIRPVCKFIRQLPIVPSFAHPFSAVRRTVDGNSKFERAGIFKDLTLKGRLANVYDISAGRCVSHNRDKKDIASCQRDPNNPEFFISIDGLTPVEARERADIAEGSHEAASAADSDIIAEKSLIHNESSKLPDVNVI</sequence>
<accession>A0ACC1M529</accession>
<dbReference type="Proteomes" id="UP001139981">
    <property type="component" value="Unassembled WGS sequence"/>
</dbReference>